<sequence length="1049" mass="114666">MNGLISSVLARSRTVVLLSILLFISGLFSFMSISKESMPDVTIPVSYISMPLTGVSPEDADSMLVSPMEKEIKSIEGLSKYTSIASEGHASITLEFDADVDIDQALSDTREAVDRAKSELPSEADDPTVHEINVALFPILSIAISGNVDERVLKTIAEDLQEKLEALPSVLEANINGTREEVAEIVVDPQLMASYNLSHSELINLITSNNQLITAGNLDSSAGRFAVKVPGLIETEEEILNLPVKVDGTTVVRFRDVAFGQRSYKDRKTISRVNGQPAVTLEIVKRVGQNIIDTVGDVKQVVEETQSYWPSGIKVSFFQDQSTETKSQLSDLFNNVLFATILVFVVCVSALGLRSGFLVGLAIPTSFLAGILILNFMGYTLNMVALFGLIMTVGMLVDGAIVVTEYADRRMNEGAGRRTAYREAAVRMAWPIISSTATTLVVFLPLLFWPGIMGEFMKYLPITILITLTSSLVVALLVIPTFGFLIGKPSPMSEKQKSQTNALAHGDLSKLTGGTRFYVSLLKPALNKPYTTFGLVCLFAVNIFIFFIGNNNGIVFFPEMDSSFGSVAVRARGNLSLEEKDALVRQAEGEVLGMPELATVYSKTSVSAEREYPEDTIGVISVEMIDWQLRRPSVQVLNEMVARTSRIPGIEVEKHEAQMGPTAGVDMQLELVSNNLADLQNTTAMITRKLNEDPRFVDVSDNLPLEGIEWQVDVNRESASRYGANLSLVGSSIKMVTGGLVIGSYRPGDTDDELDILLRYPYNERNLDQIDTLTVTVNNQQVPISNFMVSKANNKKGEIFRSDGKMSLKVKANAADGQRVDMLIADLGTQLKQMYENGEIPSTVAFKFIGDQEDQAETGQFLIKAFVIAFFLMIIVLVTQFNSLYQTALVLSAVFFSTAGVLLGLLVTGEQFGIVMCGVGIIALAGIVVNNNIVLIDTFNVIRAQNVPAIEAALLTCAQRLRPILLTTITTILGLVPMVFQWNIDFINRDFTVGAPSSAMWSQLSTAIAGGLTFTTVLTLFLTPALLVIKERRVDKKRDRQEQQQTASL</sequence>
<dbReference type="GO" id="GO:0042910">
    <property type="term" value="F:xenobiotic transmembrane transporter activity"/>
    <property type="evidence" value="ECO:0007669"/>
    <property type="project" value="TreeGrafter"/>
</dbReference>
<dbReference type="AlphaFoldDB" id="A0A0C5V7G2"/>
<feature type="transmembrane region" description="Helical" evidence="1">
    <location>
        <begin position="888"/>
        <end position="907"/>
    </location>
</feature>
<dbReference type="Proteomes" id="UP000032266">
    <property type="component" value="Chromosome"/>
</dbReference>
<feature type="transmembrane region" description="Helical" evidence="1">
    <location>
        <begin position="964"/>
        <end position="984"/>
    </location>
</feature>
<feature type="transmembrane region" description="Helical" evidence="1">
    <location>
        <begin position="358"/>
        <end position="377"/>
    </location>
</feature>
<dbReference type="PATRIC" id="fig|1445510.3.peg.3281"/>
<protein>
    <submittedName>
        <fullName evidence="2">Cation/multidrug efflux pump</fullName>
    </submittedName>
</protein>
<dbReference type="OrthoDB" id="5287122at2"/>
<feature type="transmembrane region" description="Helical" evidence="1">
    <location>
        <begin position="530"/>
        <end position="549"/>
    </location>
</feature>
<evidence type="ECO:0000256" key="1">
    <source>
        <dbReference type="SAM" id="Phobius"/>
    </source>
</evidence>
<evidence type="ECO:0000313" key="2">
    <source>
        <dbReference type="EMBL" id="AJQ95355.1"/>
    </source>
</evidence>
<dbReference type="HOGENOM" id="CLU_002755_1_2_6"/>
<feature type="transmembrane region" description="Helical" evidence="1">
    <location>
        <begin position="383"/>
        <end position="407"/>
    </location>
</feature>
<dbReference type="SUPFAM" id="SSF82693">
    <property type="entry name" value="Multidrug efflux transporter AcrB pore domain, PN1, PN2, PC1 and PC2 subdomains"/>
    <property type="match status" value="2"/>
</dbReference>
<feature type="transmembrane region" description="Helical" evidence="1">
    <location>
        <begin position="460"/>
        <end position="487"/>
    </location>
</feature>
<feature type="transmembrane region" description="Helical" evidence="1">
    <location>
        <begin position="428"/>
        <end position="448"/>
    </location>
</feature>
<keyword evidence="1" id="KW-0472">Membrane</keyword>
<gene>
    <name evidence="2" type="ORF">YC6258_03319</name>
</gene>
<dbReference type="InterPro" id="IPR027463">
    <property type="entry name" value="AcrB_DN_DC_subdom"/>
</dbReference>
<dbReference type="PRINTS" id="PR00702">
    <property type="entry name" value="ACRIFLAVINRP"/>
</dbReference>
<dbReference type="SUPFAM" id="SSF82714">
    <property type="entry name" value="Multidrug efflux transporter AcrB TolC docking domain, DN and DC subdomains"/>
    <property type="match status" value="2"/>
</dbReference>
<feature type="transmembrane region" description="Helical" evidence="1">
    <location>
        <begin position="861"/>
        <end position="881"/>
    </location>
</feature>
<dbReference type="Gene3D" id="3.30.70.1320">
    <property type="entry name" value="Multidrug efflux transporter AcrB pore domain like"/>
    <property type="match status" value="1"/>
</dbReference>
<dbReference type="Gene3D" id="1.20.1640.10">
    <property type="entry name" value="Multidrug efflux transporter AcrB transmembrane domain"/>
    <property type="match status" value="2"/>
</dbReference>
<dbReference type="InterPro" id="IPR001036">
    <property type="entry name" value="Acrflvin-R"/>
</dbReference>
<dbReference type="SUPFAM" id="SSF82866">
    <property type="entry name" value="Multidrug efflux transporter AcrB transmembrane domain"/>
    <property type="match status" value="2"/>
</dbReference>
<keyword evidence="1" id="KW-1133">Transmembrane helix</keyword>
<dbReference type="RefSeq" id="WP_044617678.1">
    <property type="nucleotide sequence ID" value="NZ_CP007142.1"/>
</dbReference>
<feature type="transmembrane region" description="Helical" evidence="1">
    <location>
        <begin position="12"/>
        <end position="33"/>
    </location>
</feature>
<dbReference type="Gene3D" id="3.30.70.1440">
    <property type="entry name" value="Multidrug efflux transporter AcrB pore domain"/>
    <property type="match status" value="1"/>
</dbReference>
<keyword evidence="1" id="KW-0812">Transmembrane</keyword>
<feature type="transmembrane region" description="Helical" evidence="1">
    <location>
        <begin position="1004"/>
        <end position="1029"/>
    </location>
</feature>
<dbReference type="Gene3D" id="3.30.70.1430">
    <property type="entry name" value="Multidrug efflux transporter AcrB pore domain"/>
    <property type="match status" value="2"/>
</dbReference>
<organism evidence="2 3">
    <name type="scientific">Gynuella sunshinyii YC6258</name>
    <dbReference type="NCBI Taxonomy" id="1445510"/>
    <lineage>
        <taxon>Bacteria</taxon>
        <taxon>Pseudomonadati</taxon>
        <taxon>Pseudomonadota</taxon>
        <taxon>Gammaproteobacteria</taxon>
        <taxon>Oceanospirillales</taxon>
        <taxon>Saccharospirillaceae</taxon>
        <taxon>Gynuella</taxon>
    </lineage>
</organism>
<dbReference type="PANTHER" id="PTHR32063">
    <property type="match status" value="1"/>
</dbReference>
<dbReference type="EMBL" id="CP007142">
    <property type="protein sequence ID" value="AJQ95355.1"/>
    <property type="molecule type" value="Genomic_DNA"/>
</dbReference>
<dbReference type="Gene3D" id="3.30.2090.10">
    <property type="entry name" value="Multidrug efflux transporter AcrB TolC docking domain, DN and DC subdomains"/>
    <property type="match status" value="2"/>
</dbReference>
<name>A0A0C5V7G2_9GAMM</name>
<dbReference type="STRING" id="1445510.YC6258_03319"/>
<dbReference type="PANTHER" id="PTHR32063:SF0">
    <property type="entry name" value="SWARMING MOTILITY PROTEIN SWRC"/>
    <property type="match status" value="1"/>
</dbReference>
<dbReference type="Pfam" id="PF00873">
    <property type="entry name" value="ACR_tran"/>
    <property type="match status" value="1"/>
</dbReference>
<proteinExistence type="predicted"/>
<evidence type="ECO:0000313" key="3">
    <source>
        <dbReference type="Proteomes" id="UP000032266"/>
    </source>
</evidence>
<reference evidence="2 3" key="1">
    <citation type="submission" date="2014-01" db="EMBL/GenBank/DDBJ databases">
        <title>Full genme sequencing of cellulolytic bacterium Gynuella sunshinyii YC6258T gen. nov., sp. nov.</title>
        <authorList>
            <person name="Khan H."/>
            <person name="Chung E.J."/>
            <person name="Chung Y.R."/>
        </authorList>
    </citation>
    <scope>NUCLEOTIDE SEQUENCE [LARGE SCALE GENOMIC DNA]</scope>
    <source>
        <strain evidence="2 3">YC6258</strain>
    </source>
</reference>
<dbReference type="KEGG" id="gsn:YC6258_03319"/>
<accession>A0A0C5V7G2</accession>
<keyword evidence="3" id="KW-1185">Reference proteome</keyword>
<feature type="transmembrane region" description="Helical" evidence="1">
    <location>
        <begin position="332"/>
        <end position="351"/>
    </location>
</feature>
<dbReference type="GO" id="GO:0005886">
    <property type="term" value="C:plasma membrane"/>
    <property type="evidence" value="ECO:0007669"/>
    <property type="project" value="TreeGrafter"/>
</dbReference>
<feature type="transmembrane region" description="Helical" evidence="1">
    <location>
        <begin position="913"/>
        <end position="935"/>
    </location>
</feature>